<name>A0A380AJX9_9GAMM</name>
<protein>
    <submittedName>
        <fullName evidence="2">Exodeoxyribonuclease I</fullName>
        <ecNumber evidence="2">3.1.11.1</ecNumber>
    </submittedName>
</protein>
<accession>A0A380AJX9</accession>
<feature type="domain" description="ExoI C-terminal" evidence="1">
    <location>
        <begin position="17"/>
        <end position="126"/>
    </location>
</feature>
<dbReference type="GO" id="GO:0008310">
    <property type="term" value="F:single-stranded DNA 3'-5' DNA exonuclease activity"/>
    <property type="evidence" value="ECO:0007669"/>
    <property type="project" value="UniProtKB-EC"/>
</dbReference>
<dbReference type="Pfam" id="PF26016">
    <property type="entry name" value="ExoI_C"/>
    <property type="match status" value="1"/>
</dbReference>
<dbReference type="InterPro" id="IPR012337">
    <property type="entry name" value="RNaseH-like_sf"/>
</dbReference>
<dbReference type="GO" id="GO:0006281">
    <property type="term" value="P:DNA repair"/>
    <property type="evidence" value="ECO:0007669"/>
    <property type="project" value="InterPro"/>
</dbReference>
<dbReference type="Proteomes" id="UP000255529">
    <property type="component" value="Unassembled WGS sequence"/>
</dbReference>
<reference evidence="2 3" key="1">
    <citation type="submission" date="2018-06" db="EMBL/GenBank/DDBJ databases">
        <authorList>
            <consortium name="Pathogen Informatics"/>
            <person name="Doyle S."/>
        </authorList>
    </citation>
    <scope>NUCLEOTIDE SEQUENCE [LARGE SCALE GENOMIC DNA]</scope>
    <source>
        <strain evidence="2 3">NCTC11544</strain>
    </source>
</reference>
<dbReference type="AlphaFoldDB" id="A0A380AJX9"/>
<organism evidence="2 3">
    <name type="scientific">Serratia quinivorans</name>
    <dbReference type="NCBI Taxonomy" id="137545"/>
    <lineage>
        <taxon>Bacteria</taxon>
        <taxon>Pseudomonadati</taxon>
        <taxon>Pseudomonadota</taxon>
        <taxon>Gammaproteobacteria</taxon>
        <taxon>Enterobacterales</taxon>
        <taxon>Yersiniaceae</taxon>
        <taxon>Serratia</taxon>
    </lineage>
</organism>
<dbReference type="Gene3D" id="1.20.1280.70">
    <property type="entry name" value="Exonuclease ExoI, domain 3"/>
    <property type="match status" value="1"/>
</dbReference>
<dbReference type="Gene3D" id="1.10.287.1240">
    <property type="match status" value="1"/>
</dbReference>
<proteinExistence type="predicted"/>
<gene>
    <name evidence="2" type="primary">sbcB_1</name>
    <name evidence="2" type="ORF">NCTC11544_04344</name>
</gene>
<evidence type="ECO:0000313" key="2">
    <source>
        <dbReference type="EMBL" id="SUI82302.1"/>
    </source>
</evidence>
<dbReference type="InterPro" id="IPR058561">
    <property type="entry name" value="Exonuc_1_C"/>
</dbReference>
<sequence length="126" mass="14693">MREKVVALFADAEPFKGSDDVDARLYDGFFSDADKATMKIIQQTKPQNLPALDLTFNDGRLKELLFRFRARNYPNTLDDTEQRRWLQHRQEALSAERVQSYVLQLESLYNLHEGRSREDRAVESAV</sequence>
<evidence type="ECO:0000259" key="1">
    <source>
        <dbReference type="PROSITE" id="PS51785"/>
    </source>
</evidence>
<dbReference type="SUPFAM" id="SSF53098">
    <property type="entry name" value="Ribonuclease H-like"/>
    <property type="match status" value="1"/>
</dbReference>
<dbReference type="EC" id="3.1.11.1" evidence="2"/>
<keyword evidence="2" id="KW-0378">Hydrolase</keyword>
<dbReference type="FunFam" id="1.20.1280.70:FF:000001">
    <property type="entry name" value="Exodeoxyribonuclease I"/>
    <property type="match status" value="1"/>
</dbReference>
<evidence type="ECO:0000313" key="3">
    <source>
        <dbReference type="Proteomes" id="UP000255529"/>
    </source>
</evidence>
<dbReference type="EMBL" id="UGYN01000002">
    <property type="protein sequence ID" value="SUI82302.1"/>
    <property type="molecule type" value="Genomic_DNA"/>
</dbReference>
<dbReference type="PROSITE" id="PS51785">
    <property type="entry name" value="EXOI_C"/>
    <property type="match status" value="1"/>
</dbReference>